<feature type="transmembrane region" description="Helical" evidence="5">
    <location>
        <begin position="204"/>
        <end position="224"/>
    </location>
</feature>
<dbReference type="EMBL" id="QWLB01000003">
    <property type="protein sequence ID" value="RIH93739.1"/>
    <property type="molecule type" value="Genomic_DNA"/>
</dbReference>
<reference evidence="7 8" key="1">
    <citation type="submission" date="2018-08" db="EMBL/GenBank/DDBJ databases">
        <title>Meiothermus granaticius genome AF-68 sequencing project.</title>
        <authorList>
            <person name="Da Costa M.S."/>
            <person name="Albuquerque L."/>
            <person name="Raposo P."/>
            <person name="Froufe H.J.C."/>
            <person name="Barroso C.S."/>
            <person name="Egas C."/>
        </authorList>
    </citation>
    <scope>NUCLEOTIDE SEQUENCE [LARGE SCALE GENOMIC DNA]</scope>
    <source>
        <strain evidence="7 8">AF-68</strain>
    </source>
</reference>
<dbReference type="InterPro" id="IPR022764">
    <property type="entry name" value="Peptidase_S54_rhomboid_dom"/>
</dbReference>
<gene>
    <name evidence="7" type="primary">gluP</name>
    <name evidence="7" type="ORF">Mgrana_00322</name>
</gene>
<evidence type="ECO:0000256" key="2">
    <source>
        <dbReference type="ARBA" id="ARBA00022692"/>
    </source>
</evidence>
<evidence type="ECO:0000256" key="3">
    <source>
        <dbReference type="ARBA" id="ARBA00022989"/>
    </source>
</evidence>
<dbReference type="InterPro" id="IPR035952">
    <property type="entry name" value="Rhomboid-like_sf"/>
</dbReference>
<keyword evidence="8" id="KW-1185">Reference proteome</keyword>
<keyword evidence="7" id="KW-0645">Protease</keyword>
<dbReference type="PANTHER" id="PTHR43731:SF26">
    <property type="entry name" value="RHOMBOID-LIKE PROTEIN 10, CHLOROPLASTIC"/>
    <property type="match status" value="1"/>
</dbReference>
<feature type="transmembrane region" description="Helical" evidence="5">
    <location>
        <begin position="39"/>
        <end position="57"/>
    </location>
</feature>
<evidence type="ECO:0000259" key="6">
    <source>
        <dbReference type="Pfam" id="PF01694"/>
    </source>
</evidence>
<keyword evidence="7" id="KW-0378">Hydrolase</keyword>
<dbReference type="EC" id="3.4.21.105" evidence="7"/>
<evidence type="ECO:0000256" key="5">
    <source>
        <dbReference type="SAM" id="Phobius"/>
    </source>
</evidence>
<evidence type="ECO:0000313" key="7">
    <source>
        <dbReference type="EMBL" id="RIH93739.1"/>
    </source>
</evidence>
<keyword evidence="2 5" id="KW-0812">Transmembrane</keyword>
<dbReference type="AlphaFoldDB" id="A0A399FE42"/>
<protein>
    <submittedName>
        <fullName evidence="7">Rhomboid protease GluP</fullName>
        <ecNumber evidence="7">3.4.21.105</ecNumber>
    </submittedName>
</protein>
<keyword evidence="4 5" id="KW-0472">Membrane</keyword>
<evidence type="ECO:0000313" key="8">
    <source>
        <dbReference type="Proteomes" id="UP000266178"/>
    </source>
</evidence>
<dbReference type="GO" id="GO:0016020">
    <property type="term" value="C:membrane"/>
    <property type="evidence" value="ECO:0007669"/>
    <property type="project" value="UniProtKB-SubCell"/>
</dbReference>
<feature type="domain" description="Peptidase S54 rhomboid" evidence="6">
    <location>
        <begin position="81"/>
        <end position="222"/>
    </location>
</feature>
<proteinExistence type="predicted"/>
<dbReference type="InterPro" id="IPR050925">
    <property type="entry name" value="Rhomboid_protease_S54"/>
</dbReference>
<accession>A0A399FE42</accession>
<dbReference type="PANTHER" id="PTHR43731">
    <property type="entry name" value="RHOMBOID PROTEASE"/>
    <property type="match status" value="1"/>
</dbReference>
<dbReference type="Gene3D" id="1.20.1540.10">
    <property type="entry name" value="Rhomboid-like"/>
    <property type="match status" value="1"/>
</dbReference>
<feature type="transmembrane region" description="Helical" evidence="5">
    <location>
        <begin position="122"/>
        <end position="140"/>
    </location>
</feature>
<dbReference type="SUPFAM" id="SSF144091">
    <property type="entry name" value="Rhomboid-like"/>
    <property type="match status" value="1"/>
</dbReference>
<evidence type="ECO:0000256" key="1">
    <source>
        <dbReference type="ARBA" id="ARBA00004141"/>
    </source>
</evidence>
<comment type="subcellular location">
    <subcellularLocation>
        <location evidence="1">Membrane</location>
        <topology evidence="1">Multi-pass membrane protein</topology>
    </subcellularLocation>
</comment>
<name>A0A399FE42_9DEIN</name>
<sequence>MKALSVGSKGPIPNCGFHWGNLEAMFPLYDLNRLPIRPVVVYSLILLNFLAFIYTYFLTDPAQVLSAYAFVPSRFFADPSGQWATLFTSMFLHGSIAHILGNMWFLWIFGDNVEARMGHGRFLVFYLLGGVIAAFFQGLIGGDAPMIGASGAISAVLGAYIVLFPRALIFSLVGFFPLPVPALIYLGYWALLQLWQSAGGVPGIAFWAHIGGFIGGALLVRFFIVPQRYRRP</sequence>
<dbReference type="GO" id="GO:0006508">
    <property type="term" value="P:proteolysis"/>
    <property type="evidence" value="ECO:0007669"/>
    <property type="project" value="UniProtKB-KW"/>
</dbReference>
<comment type="caution">
    <text evidence="7">The sequence shown here is derived from an EMBL/GenBank/DDBJ whole genome shotgun (WGS) entry which is preliminary data.</text>
</comment>
<dbReference type="Proteomes" id="UP000266178">
    <property type="component" value="Unassembled WGS sequence"/>
</dbReference>
<dbReference type="GO" id="GO:0004252">
    <property type="term" value="F:serine-type endopeptidase activity"/>
    <property type="evidence" value="ECO:0007669"/>
    <property type="project" value="InterPro"/>
</dbReference>
<dbReference type="Pfam" id="PF01694">
    <property type="entry name" value="Rhomboid"/>
    <property type="match status" value="1"/>
</dbReference>
<evidence type="ECO:0000256" key="4">
    <source>
        <dbReference type="ARBA" id="ARBA00023136"/>
    </source>
</evidence>
<feature type="transmembrane region" description="Helical" evidence="5">
    <location>
        <begin position="90"/>
        <end position="110"/>
    </location>
</feature>
<feature type="transmembrane region" description="Helical" evidence="5">
    <location>
        <begin position="146"/>
        <end position="163"/>
    </location>
</feature>
<organism evidence="7 8">
    <name type="scientific">Meiothermus granaticius NBRC 107808</name>
    <dbReference type="NCBI Taxonomy" id="1227551"/>
    <lineage>
        <taxon>Bacteria</taxon>
        <taxon>Thermotogati</taxon>
        <taxon>Deinococcota</taxon>
        <taxon>Deinococci</taxon>
        <taxon>Thermales</taxon>
        <taxon>Thermaceae</taxon>
        <taxon>Meiothermus</taxon>
    </lineage>
</organism>
<keyword evidence="3 5" id="KW-1133">Transmembrane helix</keyword>
<feature type="transmembrane region" description="Helical" evidence="5">
    <location>
        <begin position="170"/>
        <end position="192"/>
    </location>
</feature>